<sequence>MFPLGTALLPGEPLPLRIFEPRYRQMLTDCLGTSRAGRFGVVLIARGSEVGGGEVRHDVGTFARIENLLQQPDGRATLTCTGTDRFRVTEWLPDDPYPQAVVEVLPEPAMRAEDSPRLVELGSALRAFVDEVALTRPEAVPVDLPDFDVADLVVHGVFEWATRLPVGPADRQRLLECDTVADQIAVLDDVVEGLTAMIRFGR</sequence>
<name>A0A3G8JUU5_9ACTN</name>
<protein>
    <recommendedName>
        <fullName evidence="1">Lon N-terminal domain-containing protein</fullName>
    </recommendedName>
</protein>
<dbReference type="PANTHER" id="PTHR46732">
    <property type="entry name" value="ATP-DEPENDENT PROTEASE LA (LON) DOMAIN PROTEIN"/>
    <property type="match status" value="1"/>
</dbReference>
<dbReference type="InterPro" id="IPR046336">
    <property type="entry name" value="Lon_prtase_N_sf"/>
</dbReference>
<dbReference type="Proteomes" id="UP000271469">
    <property type="component" value="Chromosome"/>
</dbReference>
<evidence type="ECO:0000313" key="3">
    <source>
        <dbReference type="Proteomes" id="UP000271469"/>
    </source>
</evidence>
<dbReference type="OrthoDB" id="25394at2"/>
<evidence type="ECO:0000259" key="1">
    <source>
        <dbReference type="PROSITE" id="PS51787"/>
    </source>
</evidence>
<gene>
    <name evidence="2" type="ORF">D7316_04542</name>
</gene>
<dbReference type="Pfam" id="PF02190">
    <property type="entry name" value="LON_substr_bdg"/>
    <property type="match status" value="1"/>
</dbReference>
<keyword evidence="3" id="KW-1185">Reference proteome</keyword>
<evidence type="ECO:0000313" key="2">
    <source>
        <dbReference type="EMBL" id="AZG47930.1"/>
    </source>
</evidence>
<proteinExistence type="predicted"/>
<dbReference type="EMBL" id="CP033972">
    <property type="protein sequence ID" value="AZG47930.1"/>
    <property type="molecule type" value="Genomic_DNA"/>
</dbReference>
<dbReference type="RefSeq" id="WP_124711512.1">
    <property type="nucleotide sequence ID" value="NZ_CP033972.1"/>
</dbReference>
<dbReference type="AlphaFoldDB" id="A0A3G8JUU5"/>
<dbReference type="InterPro" id="IPR015947">
    <property type="entry name" value="PUA-like_sf"/>
</dbReference>
<dbReference type="PANTHER" id="PTHR46732:SF8">
    <property type="entry name" value="ATP-DEPENDENT PROTEASE LA (LON) DOMAIN PROTEIN"/>
    <property type="match status" value="1"/>
</dbReference>
<dbReference type="PROSITE" id="PS51787">
    <property type="entry name" value="LON_N"/>
    <property type="match status" value="1"/>
</dbReference>
<dbReference type="Gene3D" id="2.30.130.40">
    <property type="entry name" value="LON domain-like"/>
    <property type="match status" value="1"/>
</dbReference>
<dbReference type="SUPFAM" id="SSF88697">
    <property type="entry name" value="PUA domain-like"/>
    <property type="match status" value="1"/>
</dbReference>
<accession>A0A3G8JUU5</accession>
<dbReference type="SMART" id="SM00464">
    <property type="entry name" value="LON"/>
    <property type="match status" value="1"/>
</dbReference>
<dbReference type="InterPro" id="IPR003111">
    <property type="entry name" value="Lon_prtase_N"/>
</dbReference>
<feature type="domain" description="Lon N-terminal" evidence="1">
    <location>
        <begin position="1"/>
        <end position="195"/>
    </location>
</feature>
<reference evidence="2 3" key="1">
    <citation type="submission" date="2018-11" db="EMBL/GenBank/DDBJ databases">
        <title>Gordonia insulae sp. nov., isolated from an island soil.</title>
        <authorList>
            <person name="Kim Y.S."/>
            <person name="Kim S.B."/>
        </authorList>
    </citation>
    <scope>NUCLEOTIDE SEQUENCE [LARGE SCALE GENOMIC DNA]</scope>
    <source>
        <strain evidence="2 3">MMS17-SY073</strain>
    </source>
</reference>
<organism evidence="2 3">
    <name type="scientific">Gordonia insulae</name>
    <dbReference type="NCBI Taxonomy" id="2420509"/>
    <lineage>
        <taxon>Bacteria</taxon>
        <taxon>Bacillati</taxon>
        <taxon>Actinomycetota</taxon>
        <taxon>Actinomycetes</taxon>
        <taxon>Mycobacteriales</taxon>
        <taxon>Gordoniaceae</taxon>
        <taxon>Gordonia</taxon>
    </lineage>
</organism>
<dbReference type="KEGG" id="gom:D7316_04542"/>